<dbReference type="PANTHER" id="PTHR23519:SF1">
    <property type="entry name" value="AUTOPHAGY-RELATED PROTEIN 22"/>
    <property type="match status" value="1"/>
</dbReference>
<evidence type="ECO:0000256" key="2">
    <source>
        <dbReference type="ARBA" id="ARBA00022448"/>
    </source>
</evidence>
<keyword evidence="9" id="KW-1185">Reference proteome</keyword>
<comment type="subcellular location">
    <subcellularLocation>
        <location evidence="1">Endomembrane system</location>
        <topology evidence="1">Multi-pass membrane protein</topology>
    </subcellularLocation>
</comment>
<dbReference type="Gene3D" id="1.20.1250.20">
    <property type="entry name" value="MFS general substrate transporter like domains"/>
    <property type="match status" value="1"/>
</dbReference>
<name>A0A4R3JJ51_9RHOB</name>
<protein>
    <submittedName>
        <fullName evidence="8">UMF1 family MFS transporter</fullName>
    </submittedName>
</protein>
<dbReference type="SUPFAM" id="SSF103473">
    <property type="entry name" value="MFS general substrate transporter"/>
    <property type="match status" value="1"/>
</dbReference>
<organism evidence="8 9">
    <name type="scientific">Primorskyibacter sedentarius</name>
    <dbReference type="NCBI Taxonomy" id="745311"/>
    <lineage>
        <taxon>Bacteria</taxon>
        <taxon>Pseudomonadati</taxon>
        <taxon>Pseudomonadota</taxon>
        <taxon>Alphaproteobacteria</taxon>
        <taxon>Rhodobacterales</taxon>
        <taxon>Roseobacteraceae</taxon>
        <taxon>Primorskyibacter</taxon>
    </lineage>
</organism>
<feature type="transmembrane region" description="Helical" evidence="7">
    <location>
        <begin position="239"/>
        <end position="259"/>
    </location>
</feature>
<feature type="region of interest" description="Disordered" evidence="6">
    <location>
        <begin position="1"/>
        <end position="31"/>
    </location>
</feature>
<sequence length="489" mass="52765">MQMRSVPGRQSGIDTGSGTGAGSRHMKGGEADKVQTTALRKRIWGWFFFDWAQQPYATLGLTFIFAPYFAAVATDALVAQGTSLGDAKVDAQNLWSSAQTIAGLIIAFSAPFLGAWADASGRKRPWILAFSMMAVLCAGMLWTLTPDGGNLMLALTLFWVGFVFSEAAFNLNNAFLPDLGTAEQIGRISGGATAFGYWGGVLSLFAMLIFFAENESGTTLVGIAPVFGLDPEAREGTRFVGPFIALWLAIFLIPFVLWTRENPAINRKRPRFRQVLAELWSSIRRVSGEPSTRAFLLASLFYRDALTALYAYGGIYARQVLDWQTIQIGVFGIIAAIAAAILSWVGGIADQRLGPKPVITFSIWMMLGVGSIIVGMSREAIFGFALPEGSNLPDILFYFCGAAIGGAGGALYSASRSMMVRHTRPENAAESFGLFAFAGKATAFLAPALITVFGVITNSNQLAFLPVIFLFIIGLFLLRYVHPDGERAV</sequence>
<feature type="transmembrane region" description="Helical" evidence="7">
    <location>
        <begin position="434"/>
        <end position="456"/>
    </location>
</feature>
<dbReference type="InterPro" id="IPR024671">
    <property type="entry name" value="Atg22-like"/>
</dbReference>
<gene>
    <name evidence="8" type="ORF">EDD52_10278</name>
</gene>
<reference evidence="8 9" key="1">
    <citation type="submission" date="2019-03" db="EMBL/GenBank/DDBJ databases">
        <title>Genomic Encyclopedia of Type Strains, Phase IV (KMG-IV): sequencing the most valuable type-strain genomes for metagenomic binning, comparative biology and taxonomic classification.</title>
        <authorList>
            <person name="Goeker M."/>
        </authorList>
    </citation>
    <scope>NUCLEOTIDE SEQUENCE [LARGE SCALE GENOMIC DNA]</scope>
    <source>
        <strain evidence="8 9">DSM 104836</strain>
    </source>
</reference>
<evidence type="ECO:0000256" key="1">
    <source>
        <dbReference type="ARBA" id="ARBA00004127"/>
    </source>
</evidence>
<proteinExistence type="predicted"/>
<feature type="transmembrane region" description="Helical" evidence="7">
    <location>
        <begin position="94"/>
        <end position="114"/>
    </location>
</feature>
<feature type="transmembrane region" description="Helical" evidence="7">
    <location>
        <begin position="462"/>
        <end position="481"/>
    </location>
</feature>
<dbReference type="Proteomes" id="UP000295696">
    <property type="component" value="Unassembled WGS sequence"/>
</dbReference>
<evidence type="ECO:0000313" key="8">
    <source>
        <dbReference type="EMBL" id="TCS66263.1"/>
    </source>
</evidence>
<dbReference type="AlphaFoldDB" id="A0A4R3JJ51"/>
<dbReference type="InterPro" id="IPR050495">
    <property type="entry name" value="ATG22/LtaA_families"/>
</dbReference>
<dbReference type="PANTHER" id="PTHR23519">
    <property type="entry name" value="AUTOPHAGY-RELATED PROTEIN 22"/>
    <property type="match status" value="1"/>
</dbReference>
<evidence type="ECO:0000256" key="5">
    <source>
        <dbReference type="ARBA" id="ARBA00023136"/>
    </source>
</evidence>
<feature type="transmembrane region" description="Helical" evidence="7">
    <location>
        <begin position="294"/>
        <end position="313"/>
    </location>
</feature>
<dbReference type="EMBL" id="SLZU01000002">
    <property type="protein sequence ID" value="TCS66263.1"/>
    <property type="molecule type" value="Genomic_DNA"/>
</dbReference>
<keyword evidence="3 7" id="KW-0812">Transmembrane</keyword>
<evidence type="ECO:0000256" key="6">
    <source>
        <dbReference type="SAM" id="MobiDB-lite"/>
    </source>
</evidence>
<dbReference type="GO" id="GO:0012505">
    <property type="term" value="C:endomembrane system"/>
    <property type="evidence" value="ECO:0007669"/>
    <property type="project" value="UniProtKB-SubCell"/>
</dbReference>
<evidence type="ECO:0000256" key="7">
    <source>
        <dbReference type="SAM" id="Phobius"/>
    </source>
</evidence>
<keyword evidence="4 7" id="KW-1133">Transmembrane helix</keyword>
<dbReference type="InterPro" id="IPR036259">
    <property type="entry name" value="MFS_trans_sf"/>
</dbReference>
<feature type="transmembrane region" description="Helical" evidence="7">
    <location>
        <begin position="56"/>
        <end position="74"/>
    </location>
</feature>
<dbReference type="Pfam" id="PF11700">
    <property type="entry name" value="ATG22"/>
    <property type="match status" value="1"/>
</dbReference>
<accession>A0A4R3JJ51</accession>
<keyword evidence="5 7" id="KW-0472">Membrane</keyword>
<feature type="transmembrane region" description="Helical" evidence="7">
    <location>
        <begin position="126"/>
        <end position="145"/>
    </location>
</feature>
<evidence type="ECO:0000256" key="4">
    <source>
        <dbReference type="ARBA" id="ARBA00022989"/>
    </source>
</evidence>
<feature type="transmembrane region" description="Helical" evidence="7">
    <location>
        <begin position="395"/>
        <end position="414"/>
    </location>
</feature>
<comment type="caution">
    <text evidence="8">The sequence shown here is derived from an EMBL/GenBank/DDBJ whole genome shotgun (WGS) entry which is preliminary data.</text>
</comment>
<feature type="transmembrane region" description="Helical" evidence="7">
    <location>
        <begin position="192"/>
        <end position="212"/>
    </location>
</feature>
<feature type="transmembrane region" description="Helical" evidence="7">
    <location>
        <begin position="358"/>
        <end position="375"/>
    </location>
</feature>
<feature type="transmembrane region" description="Helical" evidence="7">
    <location>
        <begin position="325"/>
        <end position="346"/>
    </location>
</feature>
<evidence type="ECO:0000313" key="9">
    <source>
        <dbReference type="Proteomes" id="UP000295696"/>
    </source>
</evidence>
<feature type="transmembrane region" description="Helical" evidence="7">
    <location>
        <begin position="151"/>
        <end position="171"/>
    </location>
</feature>
<keyword evidence="2" id="KW-0813">Transport</keyword>
<evidence type="ECO:0000256" key="3">
    <source>
        <dbReference type="ARBA" id="ARBA00022692"/>
    </source>
</evidence>